<reference evidence="2 3" key="1">
    <citation type="submission" date="2024-11" db="EMBL/GenBank/DDBJ databases">
        <title>Chromosome-level genome assembly of Eucalyptus globulus Labill. provides insights into its genome evolution.</title>
        <authorList>
            <person name="Li X."/>
        </authorList>
    </citation>
    <scope>NUCLEOTIDE SEQUENCE [LARGE SCALE GENOMIC DNA]</scope>
    <source>
        <strain evidence="2">CL2024</strain>
        <tissue evidence="2">Fresh tender leaves</tissue>
    </source>
</reference>
<dbReference type="PANTHER" id="PTHR35121">
    <property type="entry name" value="HOMEODOMAIN PROTEIN 8, PUTATIVE-RELATED"/>
    <property type="match status" value="1"/>
</dbReference>
<name>A0ABD3L357_EUCGL</name>
<evidence type="ECO:0000256" key="1">
    <source>
        <dbReference type="SAM" id="MobiDB-lite"/>
    </source>
</evidence>
<proteinExistence type="predicted"/>
<sequence>MATIAAEMMLRYVIDGSLSMNDVEIERRPYHRNCGCALHKLKDDHPTACSHHKNMSFPKRELSGNCSLSMAASKFSSPSSLLNGSSTSSKEST</sequence>
<evidence type="ECO:0000313" key="2">
    <source>
        <dbReference type="EMBL" id="KAL3744276.1"/>
    </source>
</evidence>
<protein>
    <submittedName>
        <fullName evidence="2">Uncharacterized protein</fullName>
    </submittedName>
</protein>
<dbReference type="Proteomes" id="UP001634007">
    <property type="component" value="Unassembled WGS sequence"/>
</dbReference>
<dbReference type="PANTHER" id="PTHR35121:SF4">
    <property type="entry name" value="SWIM-TYPE DOMAIN-CONTAINING PROTEIN"/>
    <property type="match status" value="1"/>
</dbReference>
<keyword evidence="3" id="KW-1185">Reference proteome</keyword>
<dbReference type="EMBL" id="JBJKBG010000003">
    <property type="protein sequence ID" value="KAL3744276.1"/>
    <property type="molecule type" value="Genomic_DNA"/>
</dbReference>
<evidence type="ECO:0000313" key="3">
    <source>
        <dbReference type="Proteomes" id="UP001634007"/>
    </source>
</evidence>
<dbReference type="AlphaFoldDB" id="A0ABD3L357"/>
<comment type="caution">
    <text evidence="2">The sequence shown here is derived from an EMBL/GenBank/DDBJ whole genome shotgun (WGS) entry which is preliminary data.</text>
</comment>
<organism evidence="2 3">
    <name type="scientific">Eucalyptus globulus</name>
    <name type="common">Tasmanian blue gum</name>
    <dbReference type="NCBI Taxonomy" id="34317"/>
    <lineage>
        <taxon>Eukaryota</taxon>
        <taxon>Viridiplantae</taxon>
        <taxon>Streptophyta</taxon>
        <taxon>Embryophyta</taxon>
        <taxon>Tracheophyta</taxon>
        <taxon>Spermatophyta</taxon>
        <taxon>Magnoliopsida</taxon>
        <taxon>eudicotyledons</taxon>
        <taxon>Gunneridae</taxon>
        <taxon>Pentapetalae</taxon>
        <taxon>rosids</taxon>
        <taxon>malvids</taxon>
        <taxon>Myrtales</taxon>
        <taxon>Myrtaceae</taxon>
        <taxon>Myrtoideae</taxon>
        <taxon>Eucalypteae</taxon>
        <taxon>Eucalyptus</taxon>
    </lineage>
</organism>
<feature type="region of interest" description="Disordered" evidence="1">
    <location>
        <begin position="71"/>
        <end position="93"/>
    </location>
</feature>
<gene>
    <name evidence="2" type="ORF">ACJRO7_013521</name>
</gene>
<accession>A0ABD3L357</accession>